<evidence type="ECO:0000313" key="6">
    <source>
        <dbReference type="EMBL" id="KAK0470217.1"/>
    </source>
</evidence>
<name>A0AA39TU45_ARMTA</name>
<evidence type="ECO:0000256" key="4">
    <source>
        <dbReference type="PROSITE-ProRule" id="PRU00134"/>
    </source>
</evidence>
<keyword evidence="1" id="KW-0479">Metal-binding</keyword>
<proteinExistence type="predicted"/>
<dbReference type="GO" id="GO:0008270">
    <property type="term" value="F:zinc ion binding"/>
    <property type="evidence" value="ECO:0007669"/>
    <property type="project" value="UniProtKB-KW"/>
</dbReference>
<comment type="caution">
    <text evidence="6">The sequence shown here is derived from an EMBL/GenBank/DDBJ whole genome shotgun (WGS) entry which is preliminary data.</text>
</comment>
<dbReference type="GeneID" id="85359891"/>
<gene>
    <name evidence="6" type="ORF">EV420DRAFT_1634659</name>
</gene>
<dbReference type="RefSeq" id="XP_060340010.1">
    <property type="nucleotide sequence ID" value="XM_060476343.1"/>
</dbReference>
<dbReference type="Proteomes" id="UP001175211">
    <property type="component" value="Unassembled WGS sequence"/>
</dbReference>
<evidence type="ECO:0000256" key="1">
    <source>
        <dbReference type="ARBA" id="ARBA00022723"/>
    </source>
</evidence>
<dbReference type="AlphaFoldDB" id="A0AA39TU45"/>
<evidence type="ECO:0000313" key="7">
    <source>
        <dbReference type="Proteomes" id="UP001175211"/>
    </source>
</evidence>
<evidence type="ECO:0000256" key="3">
    <source>
        <dbReference type="ARBA" id="ARBA00022833"/>
    </source>
</evidence>
<keyword evidence="7" id="KW-1185">Reference proteome</keyword>
<keyword evidence="3" id="KW-0862">Zinc</keyword>
<dbReference type="InterPro" id="IPR002893">
    <property type="entry name" value="Znf_MYND"/>
</dbReference>
<accession>A0AA39TU45</accession>
<keyword evidence="2 4" id="KW-0863">Zinc-finger</keyword>
<dbReference type="SUPFAM" id="SSF144232">
    <property type="entry name" value="HIT/MYND zinc finger-like"/>
    <property type="match status" value="1"/>
</dbReference>
<dbReference type="Gene3D" id="6.10.140.2220">
    <property type="match status" value="1"/>
</dbReference>
<reference evidence="6" key="1">
    <citation type="submission" date="2023-06" db="EMBL/GenBank/DDBJ databases">
        <authorList>
            <consortium name="Lawrence Berkeley National Laboratory"/>
            <person name="Ahrendt S."/>
            <person name="Sahu N."/>
            <person name="Indic B."/>
            <person name="Wong-Bajracharya J."/>
            <person name="Merenyi Z."/>
            <person name="Ke H.-M."/>
            <person name="Monk M."/>
            <person name="Kocsube S."/>
            <person name="Drula E."/>
            <person name="Lipzen A."/>
            <person name="Balint B."/>
            <person name="Henrissat B."/>
            <person name="Andreopoulos B."/>
            <person name="Martin F.M."/>
            <person name="Harder C.B."/>
            <person name="Rigling D."/>
            <person name="Ford K.L."/>
            <person name="Foster G.D."/>
            <person name="Pangilinan J."/>
            <person name="Papanicolaou A."/>
            <person name="Barry K."/>
            <person name="LaButti K."/>
            <person name="Viragh M."/>
            <person name="Koriabine M."/>
            <person name="Yan M."/>
            <person name="Riley R."/>
            <person name="Champramary S."/>
            <person name="Plett K.L."/>
            <person name="Tsai I.J."/>
            <person name="Slot J."/>
            <person name="Sipos G."/>
            <person name="Plett J."/>
            <person name="Nagy L.G."/>
            <person name="Grigoriev I.V."/>
        </authorList>
    </citation>
    <scope>NUCLEOTIDE SEQUENCE</scope>
    <source>
        <strain evidence="6">CCBAS 213</strain>
    </source>
</reference>
<dbReference type="Pfam" id="PF01753">
    <property type="entry name" value="zf-MYND"/>
    <property type="match status" value="1"/>
</dbReference>
<protein>
    <recommendedName>
        <fullName evidence="5">MYND-type domain-containing protein</fullName>
    </recommendedName>
</protein>
<dbReference type="PROSITE" id="PS50865">
    <property type="entry name" value="ZF_MYND_2"/>
    <property type="match status" value="1"/>
</dbReference>
<feature type="domain" description="MYND-type" evidence="5">
    <location>
        <begin position="425"/>
        <end position="462"/>
    </location>
</feature>
<organism evidence="6 7">
    <name type="scientific">Armillaria tabescens</name>
    <name type="common">Ringless honey mushroom</name>
    <name type="synonym">Agaricus tabescens</name>
    <dbReference type="NCBI Taxonomy" id="1929756"/>
    <lineage>
        <taxon>Eukaryota</taxon>
        <taxon>Fungi</taxon>
        <taxon>Dikarya</taxon>
        <taxon>Basidiomycota</taxon>
        <taxon>Agaricomycotina</taxon>
        <taxon>Agaricomycetes</taxon>
        <taxon>Agaricomycetidae</taxon>
        <taxon>Agaricales</taxon>
        <taxon>Marasmiineae</taxon>
        <taxon>Physalacriaceae</taxon>
        <taxon>Desarmillaria</taxon>
    </lineage>
</organism>
<dbReference type="EMBL" id="JAUEPS010000001">
    <property type="protein sequence ID" value="KAK0470217.1"/>
    <property type="molecule type" value="Genomic_DNA"/>
</dbReference>
<sequence length="561" mass="62414">MPSHRASSSNLKDAVRLGSTTAIQSIPAALVYPTYAPVLATHLSSDKIPGQLPDHTSDSLSWRSINIALECIHSLDRGLQVIATTGQERLISSIILPLWLDIHAWSLYLLRCIQSLDKEERQKFLQCGCCCHQINILTRVLSLLIDLTEPAESRPFVTSSRALFLVALELWPSTADRSPGWVDFSCICAFLCVCLHGQNDINAPSVFPHAAIIQELESQAMDTARMHLTCLLLEAHRPELNVVNLEAQYTLMTCLAAASPTLREAYLDHSAVRWTGIVLSRLTSQQSAYAPRAQIHVERCLMAGALFLIEHVGDDLRRMSSTVIRSVLRGEKLLSGMQDIQEDASHARKYFSQLLDEIAKYTVFRSALQRIGKGIRSAEQTQLDVGLSQGDVLKAWNRLKDIVEERTALEREHLWEGIRCSDISCATTIQGTQYQVCSRCRHSVYCSVDCQREDWSEHKLGCRLPAPSPIDEQFISFLARRAARNLPGNISAKIDFRTVPPTCTVLGTDAFRAWDGMEDICSRFPDDLINLLHVLTPGQDDAGVGRLLVNIPSLGVGVMLH</sequence>
<evidence type="ECO:0000259" key="5">
    <source>
        <dbReference type="PROSITE" id="PS50865"/>
    </source>
</evidence>
<evidence type="ECO:0000256" key="2">
    <source>
        <dbReference type="ARBA" id="ARBA00022771"/>
    </source>
</evidence>